<evidence type="ECO:0000259" key="6">
    <source>
        <dbReference type="PROSITE" id="PS50850"/>
    </source>
</evidence>
<feature type="transmembrane region" description="Helical" evidence="5">
    <location>
        <begin position="99"/>
        <end position="118"/>
    </location>
</feature>
<evidence type="ECO:0000313" key="9">
    <source>
        <dbReference type="Proteomes" id="UP000887013"/>
    </source>
</evidence>
<dbReference type="AlphaFoldDB" id="A0A8X6NJK7"/>
<feature type="non-terminal residue" evidence="8">
    <location>
        <position position="1"/>
    </location>
</feature>
<evidence type="ECO:0000256" key="4">
    <source>
        <dbReference type="ARBA" id="ARBA00023136"/>
    </source>
</evidence>
<dbReference type="EMBL" id="BMAW01104829">
    <property type="protein sequence ID" value="GFT16554.1"/>
    <property type="molecule type" value="Genomic_DNA"/>
</dbReference>
<comment type="subcellular location">
    <subcellularLocation>
        <location evidence="1">Membrane</location>
        <topology evidence="1">Multi-pass membrane protein</topology>
    </subcellularLocation>
</comment>
<dbReference type="InterPro" id="IPR020846">
    <property type="entry name" value="MFS_dom"/>
</dbReference>
<dbReference type="SUPFAM" id="SSF103473">
    <property type="entry name" value="MFS general substrate transporter"/>
    <property type="match status" value="1"/>
</dbReference>
<dbReference type="EMBL" id="BMAW01103682">
    <property type="protein sequence ID" value="GFT10350.1"/>
    <property type="molecule type" value="Genomic_DNA"/>
</dbReference>
<feature type="transmembrane region" description="Helical" evidence="5">
    <location>
        <begin position="16"/>
        <end position="34"/>
    </location>
</feature>
<keyword evidence="9" id="KW-1185">Reference proteome</keyword>
<protein>
    <submittedName>
        <fullName evidence="8">Organic cation transporter protein</fullName>
    </submittedName>
</protein>
<dbReference type="OrthoDB" id="6416707at2759"/>
<evidence type="ECO:0000313" key="8">
    <source>
        <dbReference type="EMBL" id="GFT16554.1"/>
    </source>
</evidence>
<evidence type="ECO:0000256" key="3">
    <source>
        <dbReference type="ARBA" id="ARBA00022989"/>
    </source>
</evidence>
<feature type="transmembrane region" description="Helical" evidence="5">
    <location>
        <begin position="41"/>
        <end position="64"/>
    </location>
</feature>
<comment type="caution">
    <text evidence="8">The sequence shown here is derived from an EMBL/GenBank/DDBJ whole genome shotgun (WGS) entry which is preliminary data.</text>
</comment>
<evidence type="ECO:0000313" key="7">
    <source>
        <dbReference type="EMBL" id="GFT10350.1"/>
    </source>
</evidence>
<evidence type="ECO:0000256" key="1">
    <source>
        <dbReference type="ARBA" id="ARBA00004141"/>
    </source>
</evidence>
<keyword evidence="2 5" id="KW-0812">Transmembrane</keyword>
<proteinExistence type="predicted"/>
<dbReference type="PANTHER" id="PTHR24064">
    <property type="entry name" value="SOLUTE CARRIER FAMILY 22 MEMBER"/>
    <property type="match status" value="1"/>
</dbReference>
<reference evidence="8" key="1">
    <citation type="submission" date="2020-08" db="EMBL/GenBank/DDBJ databases">
        <title>Multicomponent nature underlies the extraordinary mechanical properties of spider dragline silk.</title>
        <authorList>
            <person name="Kono N."/>
            <person name="Nakamura H."/>
            <person name="Mori M."/>
            <person name="Yoshida Y."/>
            <person name="Ohtoshi R."/>
            <person name="Malay A.D."/>
            <person name="Moran D.A.P."/>
            <person name="Tomita M."/>
            <person name="Numata K."/>
            <person name="Arakawa K."/>
        </authorList>
    </citation>
    <scope>NUCLEOTIDE SEQUENCE</scope>
</reference>
<dbReference type="GO" id="GO:0022857">
    <property type="term" value="F:transmembrane transporter activity"/>
    <property type="evidence" value="ECO:0007669"/>
    <property type="project" value="InterPro"/>
</dbReference>
<feature type="domain" description="Major facilitator superfamily (MFS) profile" evidence="6">
    <location>
        <begin position="1"/>
        <end position="143"/>
    </location>
</feature>
<gene>
    <name evidence="8" type="primary">Orct_39</name>
    <name evidence="7" type="ORF">NPIL_10091</name>
    <name evidence="8" type="ORF">NPIL_661341</name>
</gene>
<name>A0A8X6NJK7_NEPPI</name>
<evidence type="ECO:0000256" key="5">
    <source>
        <dbReference type="SAM" id="Phobius"/>
    </source>
</evidence>
<accession>A0A8X6NJK7</accession>
<sequence>WNLVCDREWFISLSKSIFIAGYMCSVTVFGYLADKFGRKPIVAACNFIAVVAAVICAFSTSFFMFAVSRFFIAVGVSGAFNTGFVLLMEIIGPQYRSRYGMIVNLGWCFGYISLPGIARLLRDWFWIQIVVTLPSILLLSSWW</sequence>
<keyword evidence="4 5" id="KW-0472">Membrane</keyword>
<organism evidence="8 9">
    <name type="scientific">Nephila pilipes</name>
    <name type="common">Giant wood spider</name>
    <name type="synonym">Nephila maculata</name>
    <dbReference type="NCBI Taxonomy" id="299642"/>
    <lineage>
        <taxon>Eukaryota</taxon>
        <taxon>Metazoa</taxon>
        <taxon>Ecdysozoa</taxon>
        <taxon>Arthropoda</taxon>
        <taxon>Chelicerata</taxon>
        <taxon>Arachnida</taxon>
        <taxon>Araneae</taxon>
        <taxon>Araneomorphae</taxon>
        <taxon>Entelegynae</taxon>
        <taxon>Araneoidea</taxon>
        <taxon>Nephilidae</taxon>
        <taxon>Nephila</taxon>
    </lineage>
</organism>
<dbReference type="Gene3D" id="1.20.1250.20">
    <property type="entry name" value="MFS general substrate transporter like domains"/>
    <property type="match status" value="1"/>
</dbReference>
<dbReference type="InterPro" id="IPR036259">
    <property type="entry name" value="MFS_trans_sf"/>
</dbReference>
<dbReference type="Pfam" id="PF07690">
    <property type="entry name" value="MFS_1"/>
    <property type="match status" value="1"/>
</dbReference>
<keyword evidence="3 5" id="KW-1133">Transmembrane helix</keyword>
<evidence type="ECO:0000256" key="2">
    <source>
        <dbReference type="ARBA" id="ARBA00022692"/>
    </source>
</evidence>
<dbReference type="PROSITE" id="PS50850">
    <property type="entry name" value="MFS"/>
    <property type="match status" value="1"/>
</dbReference>
<dbReference type="Proteomes" id="UP000887013">
    <property type="component" value="Unassembled WGS sequence"/>
</dbReference>
<feature type="transmembrane region" description="Helical" evidence="5">
    <location>
        <begin position="124"/>
        <end position="142"/>
    </location>
</feature>
<feature type="transmembrane region" description="Helical" evidence="5">
    <location>
        <begin position="70"/>
        <end position="87"/>
    </location>
</feature>
<dbReference type="GO" id="GO:0016020">
    <property type="term" value="C:membrane"/>
    <property type="evidence" value="ECO:0007669"/>
    <property type="project" value="UniProtKB-SubCell"/>
</dbReference>
<dbReference type="InterPro" id="IPR011701">
    <property type="entry name" value="MFS"/>
</dbReference>